<accession>A0A381PC85</accession>
<dbReference type="EMBL" id="UINC01000928">
    <property type="protein sequence ID" value="SUZ64224.1"/>
    <property type="molecule type" value="Genomic_DNA"/>
</dbReference>
<organism evidence="1">
    <name type="scientific">marine metagenome</name>
    <dbReference type="NCBI Taxonomy" id="408172"/>
    <lineage>
        <taxon>unclassified sequences</taxon>
        <taxon>metagenomes</taxon>
        <taxon>ecological metagenomes</taxon>
    </lineage>
</organism>
<gene>
    <name evidence="1" type="ORF">METZ01_LOCUS17078</name>
</gene>
<dbReference type="AlphaFoldDB" id="A0A381PC85"/>
<sequence length="133" mass="14636">MHPAKCRKLLVSLRAAVGWLSVLAPNLIGRAWRMQVPLARETKYAIRLFGIRNVVLAYQLYQAERLDAEVDELEEAIRQGIAVDSFDLIFALGSRERSQGEPSPSAVPFLASALGVILGVLGREPSSTVEESF</sequence>
<name>A0A381PC85_9ZZZZ</name>
<protein>
    <submittedName>
        <fullName evidence="1">Uncharacterized protein</fullName>
    </submittedName>
</protein>
<evidence type="ECO:0000313" key="1">
    <source>
        <dbReference type="EMBL" id="SUZ64224.1"/>
    </source>
</evidence>
<reference evidence="1" key="1">
    <citation type="submission" date="2018-05" db="EMBL/GenBank/DDBJ databases">
        <authorList>
            <person name="Lanie J.A."/>
            <person name="Ng W.-L."/>
            <person name="Kazmierczak K.M."/>
            <person name="Andrzejewski T.M."/>
            <person name="Davidsen T.M."/>
            <person name="Wayne K.J."/>
            <person name="Tettelin H."/>
            <person name="Glass J.I."/>
            <person name="Rusch D."/>
            <person name="Podicherti R."/>
            <person name="Tsui H.-C.T."/>
            <person name="Winkler M.E."/>
        </authorList>
    </citation>
    <scope>NUCLEOTIDE SEQUENCE</scope>
</reference>
<proteinExistence type="predicted"/>